<dbReference type="GO" id="GO:0003723">
    <property type="term" value="F:RNA binding"/>
    <property type="evidence" value="ECO:0007669"/>
    <property type="project" value="InterPro"/>
</dbReference>
<dbReference type="GO" id="GO:0003743">
    <property type="term" value="F:translation initiation factor activity"/>
    <property type="evidence" value="ECO:0007669"/>
    <property type="project" value="UniProtKB-UniRule"/>
</dbReference>
<reference evidence="6 7" key="1">
    <citation type="journal article" date="2016" name="Nat. Commun.">
        <title>Thousands of microbial genomes shed light on interconnected biogeochemical processes in an aquifer system.</title>
        <authorList>
            <person name="Anantharaman K."/>
            <person name="Brown C.T."/>
            <person name="Hug L.A."/>
            <person name="Sharon I."/>
            <person name="Castelle C.J."/>
            <person name="Probst A.J."/>
            <person name="Thomas B.C."/>
            <person name="Singh A."/>
            <person name="Wilkins M.J."/>
            <person name="Karaoz U."/>
            <person name="Brodie E.L."/>
            <person name="Williams K.H."/>
            <person name="Hubbard S.S."/>
            <person name="Banfield J.F."/>
        </authorList>
    </citation>
    <scope>NUCLEOTIDE SEQUENCE [LARGE SCALE GENOMIC DNA]</scope>
</reference>
<evidence type="ECO:0000313" key="7">
    <source>
        <dbReference type="Proteomes" id="UP000178104"/>
    </source>
</evidence>
<proteinExistence type="inferred from homology"/>
<dbReference type="GO" id="GO:0043022">
    <property type="term" value="F:ribosome binding"/>
    <property type="evidence" value="ECO:0007669"/>
    <property type="project" value="TreeGrafter"/>
</dbReference>
<evidence type="ECO:0000256" key="4">
    <source>
        <dbReference type="PROSITE-ProRule" id="PRU00181"/>
    </source>
</evidence>
<dbReference type="GO" id="GO:0005829">
    <property type="term" value="C:cytosol"/>
    <property type="evidence" value="ECO:0007669"/>
    <property type="project" value="TreeGrafter"/>
</dbReference>
<dbReference type="Proteomes" id="UP000178104">
    <property type="component" value="Unassembled WGS sequence"/>
</dbReference>
<dbReference type="InterPro" id="IPR004368">
    <property type="entry name" value="TIF_IF1"/>
</dbReference>
<dbReference type="Gene3D" id="2.40.50.140">
    <property type="entry name" value="Nucleic acid-binding proteins"/>
    <property type="match status" value="1"/>
</dbReference>
<dbReference type="STRING" id="1801780.A2917_01580"/>
<keyword evidence="2 4" id="KW-0396">Initiation factor</keyword>
<dbReference type="SUPFAM" id="SSF50249">
    <property type="entry name" value="Nucleic acid-binding proteins"/>
    <property type="match status" value="1"/>
</dbReference>
<dbReference type="PANTHER" id="PTHR33370:SF1">
    <property type="entry name" value="TRANSLATION INITIATION FACTOR IF-1, CHLOROPLASTIC"/>
    <property type="match status" value="1"/>
</dbReference>
<comment type="caution">
    <text evidence="6">The sequence shown here is derived from an EMBL/GenBank/DDBJ whole genome shotgun (WGS) entry which is preliminary data.</text>
</comment>
<dbReference type="Pfam" id="PF01176">
    <property type="entry name" value="eIF-1a"/>
    <property type="match status" value="1"/>
</dbReference>
<dbReference type="PANTHER" id="PTHR33370">
    <property type="entry name" value="TRANSLATION INITIATION FACTOR IF-1, CHLOROPLASTIC"/>
    <property type="match status" value="1"/>
</dbReference>
<dbReference type="AlphaFoldDB" id="A0A1F6XLS8"/>
<dbReference type="InterPro" id="IPR006196">
    <property type="entry name" value="RNA-binding_domain_S1_IF1"/>
</dbReference>
<evidence type="ECO:0000313" key="6">
    <source>
        <dbReference type="EMBL" id="OGI95053.1"/>
    </source>
</evidence>
<accession>A0A1F6XLS8</accession>
<evidence type="ECO:0000259" key="5">
    <source>
        <dbReference type="PROSITE" id="PS50832"/>
    </source>
</evidence>
<dbReference type="InterPro" id="IPR012340">
    <property type="entry name" value="NA-bd_OB-fold"/>
</dbReference>
<gene>
    <name evidence="6" type="ORF">A2917_01580</name>
</gene>
<evidence type="ECO:0000256" key="1">
    <source>
        <dbReference type="ARBA" id="ARBA00010939"/>
    </source>
</evidence>
<organism evidence="6 7">
    <name type="scientific">Candidatus Nomurabacteria bacterium RIFCSPLOWO2_01_FULL_42_17</name>
    <dbReference type="NCBI Taxonomy" id="1801780"/>
    <lineage>
        <taxon>Bacteria</taxon>
        <taxon>Candidatus Nomuraibacteriota</taxon>
    </lineage>
</organism>
<protein>
    <recommendedName>
        <fullName evidence="5">S1-like domain-containing protein</fullName>
    </recommendedName>
</protein>
<sequence>MSDQKNEKLSVVKGIVTEALPSTLFRVKIPARNATQSVAGGDDKNEIDTEQEILAYLSGKMRMHRIKVLIGDAVEVVLDSYGGKGRIIKRL</sequence>
<dbReference type="EMBL" id="MFVE01000008">
    <property type="protein sequence ID" value="OGI95053.1"/>
    <property type="molecule type" value="Genomic_DNA"/>
</dbReference>
<comment type="similarity">
    <text evidence="1">Belongs to the IF-1 family.</text>
</comment>
<evidence type="ECO:0000256" key="3">
    <source>
        <dbReference type="ARBA" id="ARBA00022917"/>
    </source>
</evidence>
<evidence type="ECO:0000256" key="2">
    <source>
        <dbReference type="ARBA" id="ARBA00022540"/>
    </source>
</evidence>
<dbReference type="PROSITE" id="PS50832">
    <property type="entry name" value="S1_IF1_TYPE"/>
    <property type="match status" value="1"/>
</dbReference>
<feature type="domain" description="S1-like" evidence="5">
    <location>
        <begin position="54"/>
        <end position="91"/>
    </location>
</feature>
<name>A0A1F6XLS8_9BACT</name>
<keyword evidence="3 4" id="KW-0648">Protein biosynthesis</keyword>